<feature type="transmembrane region" description="Helical" evidence="2">
    <location>
        <begin position="124"/>
        <end position="146"/>
    </location>
</feature>
<feature type="transmembrane region" description="Helical" evidence="2">
    <location>
        <begin position="256"/>
        <end position="276"/>
    </location>
</feature>
<keyword evidence="4" id="KW-1185">Reference proteome</keyword>
<evidence type="ECO:0000313" key="3">
    <source>
        <dbReference type="EMBL" id="GAA5140894.1"/>
    </source>
</evidence>
<feature type="transmembrane region" description="Helical" evidence="2">
    <location>
        <begin position="70"/>
        <end position="87"/>
    </location>
</feature>
<keyword evidence="2" id="KW-1133">Transmembrane helix</keyword>
<feature type="transmembrane region" description="Helical" evidence="2">
    <location>
        <begin position="45"/>
        <end position="63"/>
    </location>
</feature>
<protein>
    <submittedName>
        <fullName evidence="3">Uncharacterized protein</fullName>
    </submittedName>
</protein>
<evidence type="ECO:0000313" key="4">
    <source>
        <dbReference type="Proteomes" id="UP001500221"/>
    </source>
</evidence>
<feature type="transmembrane region" description="Helical" evidence="2">
    <location>
        <begin position="93"/>
        <end position="112"/>
    </location>
</feature>
<keyword evidence="2" id="KW-0472">Membrane</keyword>
<proteinExistence type="predicted"/>
<name>A0ABP9P4W3_9ACTN</name>
<reference evidence="4" key="1">
    <citation type="journal article" date="2019" name="Int. J. Syst. Evol. Microbiol.">
        <title>The Global Catalogue of Microorganisms (GCM) 10K type strain sequencing project: providing services to taxonomists for standard genome sequencing and annotation.</title>
        <authorList>
            <consortium name="The Broad Institute Genomics Platform"/>
            <consortium name="The Broad Institute Genome Sequencing Center for Infectious Disease"/>
            <person name="Wu L."/>
            <person name="Ma J."/>
        </authorList>
    </citation>
    <scope>NUCLEOTIDE SEQUENCE [LARGE SCALE GENOMIC DNA]</scope>
    <source>
        <strain evidence="4">JCM 18459</strain>
    </source>
</reference>
<gene>
    <name evidence="3" type="ORF">GCM10023340_01760</name>
</gene>
<accession>A0ABP9P4W3</accession>
<comment type="caution">
    <text evidence="3">The sequence shown here is derived from an EMBL/GenBank/DDBJ whole genome shotgun (WGS) entry which is preliminary data.</text>
</comment>
<feature type="transmembrane region" description="Helical" evidence="2">
    <location>
        <begin position="282"/>
        <end position="300"/>
    </location>
</feature>
<feature type="transmembrane region" description="Helical" evidence="2">
    <location>
        <begin position="20"/>
        <end position="39"/>
    </location>
</feature>
<feature type="transmembrane region" description="Helical" evidence="2">
    <location>
        <begin position="181"/>
        <end position="198"/>
    </location>
</feature>
<evidence type="ECO:0000256" key="1">
    <source>
        <dbReference type="SAM" id="MobiDB-lite"/>
    </source>
</evidence>
<sequence>MFAALRRRVDSLSESRLPLLAWLLVVAGGVAALVCAMVPVGPDWLGGAGAVAVAGAYSWALAARTGGRPVVFGALAVLIGVAVLVIDDDRLRTGASVMTCVVAAVLGVMATVPAASYPRAVRECVVAVLIGAGGALATIGFEPTITVTRFEYATFGLALAASFVVVYRLGAGLHGLGRRGFVIVVVGGLLLAGTLLYAELLRRYGPPDLVTDLLDAVRWCREHLGAFPRPIISVLGVPALAYGVHMRARRRQGWWVCAFGAAATSAVANSLVNPAIERTESALSVLYGLVVGLVLGYVVVRLDQLLTGSRASGGRARGRRSRRDEQAAALRPEPARGQALL</sequence>
<dbReference type="RefSeq" id="WP_345453402.1">
    <property type="nucleotide sequence ID" value="NZ_BAABKG010000001.1"/>
</dbReference>
<dbReference type="EMBL" id="BAABKG010000001">
    <property type="protein sequence ID" value="GAA5140894.1"/>
    <property type="molecule type" value="Genomic_DNA"/>
</dbReference>
<keyword evidence="2" id="KW-0812">Transmembrane</keyword>
<dbReference type="Proteomes" id="UP001500221">
    <property type="component" value="Unassembled WGS sequence"/>
</dbReference>
<feature type="transmembrane region" description="Helical" evidence="2">
    <location>
        <begin position="226"/>
        <end position="244"/>
    </location>
</feature>
<evidence type="ECO:0000256" key="2">
    <source>
        <dbReference type="SAM" id="Phobius"/>
    </source>
</evidence>
<feature type="transmembrane region" description="Helical" evidence="2">
    <location>
        <begin position="152"/>
        <end position="169"/>
    </location>
</feature>
<organism evidence="3 4">
    <name type="scientific">Nocardioides marinquilinus</name>
    <dbReference type="NCBI Taxonomy" id="1210400"/>
    <lineage>
        <taxon>Bacteria</taxon>
        <taxon>Bacillati</taxon>
        <taxon>Actinomycetota</taxon>
        <taxon>Actinomycetes</taxon>
        <taxon>Propionibacteriales</taxon>
        <taxon>Nocardioidaceae</taxon>
        <taxon>Nocardioides</taxon>
    </lineage>
</organism>
<feature type="region of interest" description="Disordered" evidence="1">
    <location>
        <begin position="310"/>
        <end position="341"/>
    </location>
</feature>